<sequence>MINGLMTACFILLHPVK</sequence>
<evidence type="ECO:0000313" key="1">
    <source>
        <dbReference type="EMBL" id="MBX40381.1"/>
    </source>
</evidence>
<name>A0A2P2ND25_RHIMU</name>
<dbReference type="AlphaFoldDB" id="A0A2P2ND25"/>
<accession>A0A2P2ND25</accession>
<protein>
    <submittedName>
        <fullName evidence="1">Uncharacterized protein</fullName>
    </submittedName>
</protein>
<proteinExistence type="predicted"/>
<reference evidence="1" key="1">
    <citation type="submission" date="2018-02" db="EMBL/GenBank/DDBJ databases">
        <title>Rhizophora mucronata_Transcriptome.</title>
        <authorList>
            <person name="Meera S.P."/>
            <person name="Sreeshan A."/>
            <person name="Augustine A."/>
        </authorList>
    </citation>
    <scope>NUCLEOTIDE SEQUENCE</scope>
    <source>
        <tissue evidence="1">Leaf</tissue>
    </source>
</reference>
<dbReference type="EMBL" id="GGEC01059897">
    <property type="protein sequence ID" value="MBX40381.1"/>
    <property type="molecule type" value="Transcribed_RNA"/>
</dbReference>
<organism evidence="1">
    <name type="scientific">Rhizophora mucronata</name>
    <name type="common">Asiatic mangrove</name>
    <dbReference type="NCBI Taxonomy" id="61149"/>
    <lineage>
        <taxon>Eukaryota</taxon>
        <taxon>Viridiplantae</taxon>
        <taxon>Streptophyta</taxon>
        <taxon>Embryophyta</taxon>
        <taxon>Tracheophyta</taxon>
        <taxon>Spermatophyta</taxon>
        <taxon>Magnoliopsida</taxon>
        <taxon>eudicotyledons</taxon>
        <taxon>Gunneridae</taxon>
        <taxon>Pentapetalae</taxon>
        <taxon>rosids</taxon>
        <taxon>fabids</taxon>
        <taxon>Malpighiales</taxon>
        <taxon>Rhizophoraceae</taxon>
        <taxon>Rhizophora</taxon>
    </lineage>
</organism>